<dbReference type="InterPro" id="IPR036104">
    <property type="entry name" value="BFN_sf"/>
</dbReference>
<dbReference type="PANTHER" id="PTHR15160">
    <property type="entry name" value="VON HIPPEL-LINDAU PROTEIN"/>
    <property type="match status" value="1"/>
</dbReference>
<protein>
    <submittedName>
        <fullName evidence="2">Bifunctional nuclease family protein</fullName>
    </submittedName>
</protein>
<keyword evidence="3" id="KW-1185">Reference proteome</keyword>
<dbReference type="InterPro" id="IPR003729">
    <property type="entry name" value="Bi_nuclease_dom"/>
</dbReference>
<evidence type="ECO:0000313" key="2">
    <source>
        <dbReference type="EMBL" id="MBG0740518.1"/>
    </source>
</evidence>
<organism evidence="2 3">
    <name type="scientific">Arthrobacter terrae</name>
    <dbReference type="NCBI Taxonomy" id="2935737"/>
    <lineage>
        <taxon>Bacteria</taxon>
        <taxon>Bacillati</taxon>
        <taxon>Actinomycetota</taxon>
        <taxon>Actinomycetes</taxon>
        <taxon>Micrococcales</taxon>
        <taxon>Micrococcaceae</taxon>
        <taxon>Arthrobacter</taxon>
    </lineage>
</organism>
<dbReference type="Proteomes" id="UP000655366">
    <property type="component" value="Unassembled WGS sequence"/>
</dbReference>
<dbReference type="GO" id="GO:0004518">
    <property type="term" value="F:nuclease activity"/>
    <property type="evidence" value="ECO:0007669"/>
    <property type="project" value="InterPro"/>
</dbReference>
<name>A0A931G605_9MICC</name>
<dbReference type="Pfam" id="PF02577">
    <property type="entry name" value="BFN_dom"/>
    <property type="match status" value="1"/>
</dbReference>
<dbReference type="EMBL" id="JADNYM010000018">
    <property type="protein sequence ID" value="MBG0740518.1"/>
    <property type="molecule type" value="Genomic_DNA"/>
</dbReference>
<evidence type="ECO:0000259" key="1">
    <source>
        <dbReference type="PROSITE" id="PS51658"/>
    </source>
</evidence>
<sequence>MIELEIVGVRVEMPSNQPLVLLKEIAGVRHLPIWIGTAEATAIALAQQGVVPPRPLTHDLLCSVVTALGRRVASVTLTAVEDGVFYAQLTFDDGTVVGSRASDALAIALRAGCTIWCAPEVLEDAGVQVTDHDENDPDAIDSPEAEERELRRFREFLNEVEPEDFDK</sequence>
<dbReference type="PANTHER" id="PTHR15160:SF1">
    <property type="entry name" value="VON HIPPEL-LINDAU DISEASE TUMOR SUPPRESSOR"/>
    <property type="match status" value="1"/>
</dbReference>
<comment type="caution">
    <text evidence="2">The sequence shown here is derived from an EMBL/GenBank/DDBJ whole genome shotgun (WGS) entry which is preliminary data.</text>
</comment>
<proteinExistence type="predicted"/>
<dbReference type="Gene3D" id="3.10.690.10">
    <property type="entry name" value="Bifunctional nuclease domain"/>
    <property type="match status" value="1"/>
</dbReference>
<dbReference type="SUPFAM" id="SSF103256">
    <property type="entry name" value="Hypothetical protein TM0160"/>
    <property type="match status" value="1"/>
</dbReference>
<dbReference type="AlphaFoldDB" id="A0A931G605"/>
<dbReference type="RefSeq" id="WP_196397457.1">
    <property type="nucleotide sequence ID" value="NZ_JADNYM010000018.1"/>
</dbReference>
<dbReference type="PROSITE" id="PS51658">
    <property type="entry name" value="BFN"/>
    <property type="match status" value="1"/>
</dbReference>
<gene>
    <name evidence="2" type="ORF">IV500_14135</name>
</gene>
<accession>A0A931G605</accession>
<feature type="domain" description="BFN" evidence="1">
    <location>
        <begin position="1"/>
        <end position="129"/>
    </location>
</feature>
<evidence type="ECO:0000313" key="3">
    <source>
        <dbReference type="Proteomes" id="UP000655366"/>
    </source>
</evidence>
<reference evidence="2 3" key="1">
    <citation type="submission" date="2020-11" db="EMBL/GenBank/DDBJ databases">
        <title>Arthrobacter antarcticus sp. nov., isolated from Antarctic Soil.</title>
        <authorList>
            <person name="Li J."/>
        </authorList>
    </citation>
    <scope>NUCLEOTIDE SEQUENCE [LARGE SCALE GENOMIC DNA]</scope>
    <source>
        <strain evidence="2 3">Z1-20</strain>
    </source>
</reference>